<reference evidence="2 3" key="1">
    <citation type="submission" date="2016-10" db="EMBL/GenBank/DDBJ databases">
        <authorList>
            <person name="de Groot N.N."/>
        </authorList>
    </citation>
    <scope>NUCLEOTIDE SEQUENCE [LARGE SCALE GENOMIC DNA]</scope>
    <source>
        <strain evidence="2 3">Nv1</strain>
    </source>
</reference>
<accession>A0A1H7NSQ6</accession>
<protein>
    <submittedName>
        <fullName evidence="2">Uncharacterized protein</fullName>
    </submittedName>
</protein>
<dbReference type="EMBL" id="FOBH01000007">
    <property type="protein sequence ID" value="SEL26027.1"/>
    <property type="molecule type" value="Genomic_DNA"/>
</dbReference>
<evidence type="ECO:0000313" key="3">
    <source>
        <dbReference type="Proteomes" id="UP000198620"/>
    </source>
</evidence>
<dbReference type="RefSeq" id="WP_090828889.1">
    <property type="nucleotide sequence ID" value="NZ_FOBH01000007.1"/>
</dbReference>
<sequence>MASGLAAGLADGIQNGIQFGLQNQYYNNRNEHWENMDALRQQQADAKAAAKGEKGPDREGFISSLIPVFKGESIKPTSAAPQQRLVMENPCGLASFKQANGMIPDAAFSGSAPAAYQAGSLASLPAAQKQAEPAQPDGDFNPIHEIVKQVGFRRSGKPTG</sequence>
<feature type="compositionally biased region" description="Low complexity" evidence="1">
    <location>
        <begin position="125"/>
        <end position="136"/>
    </location>
</feature>
<keyword evidence="3" id="KW-1185">Reference proteome</keyword>
<dbReference type="STRING" id="1233.SAMN05216387_107109"/>
<evidence type="ECO:0000313" key="2">
    <source>
        <dbReference type="EMBL" id="SEL26027.1"/>
    </source>
</evidence>
<feature type="region of interest" description="Disordered" evidence="1">
    <location>
        <begin position="124"/>
        <end position="144"/>
    </location>
</feature>
<evidence type="ECO:0000256" key="1">
    <source>
        <dbReference type="SAM" id="MobiDB-lite"/>
    </source>
</evidence>
<organism evidence="2 3">
    <name type="scientific">Nitrosovibrio tenuis</name>
    <dbReference type="NCBI Taxonomy" id="1233"/>
    <lineage>
        <taxon>Bacteria</taxon>
        <taxon>Pseudomonadati</taxon>
        <taxon>Pseudomonadota</taxon>
        <taxon>Betaproteobacteria</taxon>
        <taxon>Nitrosomonadales</taxon>
        <taxon>Nitrosomonadaceae</taxon>
        <taxon>Nitrosovibrio</taxon>
    </lineage>
</organism>
<dbReference type="Proteomes" id="UP000198620">
    <property type="component" value="Unassembled WGS sequence"/>
</dbReference>
<gene>
    <name evidence="2" type="ORF">SAMN05216387_107109</name>
</gene>
<name>A0A1H7NSQ6_9PROT</name>
<dbReference type="AlphaFoldDB" id="A0A1H7NSQ6"/>
<proteinExistence type="predicted"/>